<dbReference type="Pfam" id="PF10988">
    <property type="entry name" value="DUF2807"/>
    <property type="match status" value="1"/>
</dbReference>
<evidence type="ECO:0000313" key="2">
    <source>
        <dbReference type="EMBL" id="NAY92790.1"/>
    </source>
</evidence>
<organism evidence="2 3">
    <name type="scientific">Flagellimonas ochracea</name>
    <dbReference type="NCBI Taxonomy" id="2696472"/>
    <lineage>
        <taxon>Bacteria</taxon>
        <taxon>Pseudomonadati</taxon>
        <taxon>Bacteroidota</taxon>
        <taxon>Flavobacteriia</taxon>
        <taxon>Flavobacteriales</taxon>
        <taxon>Flavobacteriaceae</taxon>
        <taxon>Flagellimonas</taxon>
    </lineage>
</organism>
<name>A0A964TDA9_9FLAO</name>
<dbReference type="AlphaFoldDB" id="A0A964TDA9"/>
<comment type="caution">
    <text evidence="2">The sequence shown here is derived from an EMBL/GenBank/DDBJ whole genome shotgun (WGS) entry which is preliminary data.</text>
</comment>
<sequence>MKKILMLLFLVGPIVLTAQRKPKIKGSRVVSQVNEELPAFNAILLNDDLDIVLKKSFGPGYEIIADDNLIDILKFNVEDSTLVISSYYEVTAKKQFDITVNYTELKSITLKEGSILTMDRVESDELFVDGFGNSRLDIKARAEILDINLEDMSRGDFNVDADSLNISLNKRAQAYVYAVNEVSLLDLEGQSSITFEGTSQHVEARLTGYSKYKAENMETGTLKLMADKEADAKINVYQQLELTAKDRARINLYGNSGIIINEFTDSAQLIKKEE</sequence>
<dbReference type="EMBL" id="JAAABI010000004">
    <property type="protein sequence ID" value="NAY92790.1"/>
    <property type="molecule type" value="Genomic_DNA"/>
</dbReference>
<dbReference type="RefSeq" id="WP_166524201.1">
    <property type="nucleotide sequence ID" value="NZ_JAAABI010000004.1"/>
</dbReference>
<keyword evidence="3" id="KW-1185">Reference proteome</keyword>
<dbReference type="InterPro" id="IPR021255">
    <property type="entry name" value="DUF2807"/>
</dbReference>
<reference evidence="2" key="1">
    <citation type="submission" date="2020-01" db="EMBL/GenBank/DDBJ databases">
        <title>Muricauda ochracea sp. nov., isolated from a tidal flat of Garorim bay in Korea.</title>
        <authorList>
            <person name="Kim D."/>
            <person name="Yoo Y."/>
            <person name="Kim J.-J."/>
        </authorList>
    </citation>
    <scope>NUCLEOTIDE SEQUENCE</scope>
    <source>
        <strain evidence="2">JGD-17</strain>
    </source>
</reference>
<protein>
    <submittedName>
        <fullName evidence="2">DUF2807 domain-containing protein</fullName>
    </submittedName>
</protein>
<accession>A0A964TDA9</accession>
<feature type="domain" description="Putative auto-transporter adhesin head GIN" evidence="1">
    <location>
        <begin position="39"/>
        <end position="255"/>
    </location>
</feature>
<evidence type="ECO:0000313" key="3">
    <source>
        <dbReference type="Proteomes" id="UP000667650"/>
    </source>
</evidence>
<dbReference type="Gene3D" id="2.160.20.120">
    <property type="match status" value="1"/>
</dbReference>
<dbReference type="Proteomes" id="UP000667650">
    <property type="component" value="Unassembled WGS sequence"/>
</dbReference>
<proteinExistence type="predicted"/>
<gene>
    <name evidence="2" type="ORF">GTQ34_12770</name>
</gene>
<evidence type="ECO:0000259" key="1">
    <source>
        <dbReference type="Pfam" id="PF10988"/>
    </source>
</evidence>